<proteinExistence type="predicted"/>
<organism evidence="1 2">
    <name type="scientific">Araneus ventricosus</name>
    <name type="common">Orbweaver spider</name>
    <name type="synonym">Epeira ventricosa</name>
    <dbReference type="NCBI Taxonomy" id="182803"/>
    <lineage>
        <taxon>Eukaryota</taxon>
        <taxon>Metazoa</taxon>
        <taxon>Ecdysozoa</taxon>
        <taxon>Arthropoda</taxon>
        <taxon>Chelicerata</taxon>
        <taxon>Arachnida</taxon>
        <taxon>Araneae</taxon>
        <taxon>Araneomorphae</taxon>
        <taxon>Entelegynae</taxon>
        <taxon>Araneoidea</taxon>
        <taxon>Araneidae</taxon>
        <taxon>Araneus</taxon>
    </lineage>
</organism>
<gene>
    <name evidence="1" type="ORF">AVEN_122649_1</name>
</gene>
<protein>
    <submittedName>
        <fullName evidence="1">Uncharacterized protein</fullName>
    </submittedName>
</protein>
<dbReference type="EMBL" id="BGPR01000929">
    <property type="protein sequence ID" value="GBM40436.1"/>
    <property type="molecule type" value="Genomic_DNA"/>
</dbReference>
<sequence>MTDTITASRTQYQQQTFAILKANSERIFRLERNTFRMYFFRVRNCQLTADQLLNKHTAVTTQDSGVQQRCDGVHMGSLRSYGCCRVGSESSSLLFLLTTMDNRTTPRVSGA</sequence>
<dbReference type="AlphaFoldDB" id="A0A4Y2FIP8"/>
<name>A0A4Y2FIP8_ARAVE</name>
<dbReference type="Proteomes" id="UP000499080">
    <property type="component" value="Unassembled WGS sequence"/>
</dbReference>
<reference evidence="1 2" key="1">
    <citation type="journal article" date="2019" name="Sci. Rep.">
        <title>Orb-weaving spider Araneus ventricosus genome elucidates the spidroin gene catalogue.</title>
        <authorList>
            <person name="Kono N."/>
            <person name="Nakamura H."/>
            <person name="Ohtoshi R."/>
            <person name="Moran D.A.P."/>
            <person name="Shinohara A."/>
            <person name="Yoshida Y."/>
            <person name="Fujiwara M."/>
            <person name="Mori M."/>
            <person name="Tomita M."/>
            <person name="Arakawa K."/>
        </authorList>
    </citation>
    <scope>NUCLEOTIDE SEQUENCE [LARGE SCALE GENOMIC DNA]</scope>
</reference>
<evidence type="ECO:0000313" key="1">
    <source>
        <dbReference type="EMBL" id="GBM40436.1"/>
    </source>
</evidence>
<evidence type="ECO:0000313" key="2">
    <source>
        <dbReference type="Proteomes" id="UP000499080"/>
    </source>
</evidence>
<keyword evidence="2" id="KW-1185">Reference proteome</keyword>
<comment type="caution">
    <text evidence="1">The sequence shown here is derived from an EMBL/GenBank/DDBJ whole genome shotgun (WGS) entry which is preliminary data.</text>
</comment>
<accession>A0A4Y2FIP8</accession>